<evidence type="ECO:0000256" key="1">
    <source>
        <dbReference type="ARBA" id="ARBA00001966"/>
    </source>
</evidence>
<keyword evidence="5" id="KW-0408">Iron</keyword>
<dbReference type="Pfam" id="PF06968">
    <property type="entry name" value="BATS"/>
    <property type="match status" value="1"/>
</dbReference>
<dbReference type="InterPro" id="IPR010722">
    <property type="entry name" value="BATS_dom"/>
</dbReference>
<dbReference type="AlphaFoldDB" id="A0A9D1UZZ2"/>
<keyword evidence="6" id="KW-0411">Iron-sulfur</keyword>
<evidence type="ECO:0000256" key="5">
    <source>
        <dbReference type="ARBA" id="ARBA00023004"/>
    </source>
</evidence>
<sequence>MDVKDWMKQVIKPAEIEKYLVNGEDFINEKLIFDSLEKYKTPAPGQVRDILQKSLDIQLLSPEETAVLLNVEDPALLEEMREAALEVKKKVYDNRIVFFAPIYCSNPCVNRCVYCGFRSDNSAERRRILTMDEVRRETEAVIDEGHKRVIAVYGEHPLTGADYIAETMRTIYATKRETPSGKGFNAIRRININAAPMCIEDLRKLWRAGIGTFQVFQETYHHGRYAELHPGNTIKGNYRWRLYAMHRAMDAGIDDVAIGALFGLYDWRFEVMGLVAHAHDLERQFGIGPHTISFPRMQPALGSFVSENSPYLVRDDAFKRLVTVLRLAVPYTGLIVTARENAALRREIINYGCTQTDASSKIGIGAYAEKQQQEENPDKVQFTLGDERSLDEVIRELAEDGHITSFCTAGYRCGRTGDKIMNLLEKGVEGKFCKLNAVLTFREYLDDYASPETRRVGERLIEQELKEIENMPFFTDKKLLPTFLTYYKRIASGERDLYM</sequence>
<gene>
    <name evidence="8" type="primary">hydG</name>
    <name evidence="8" type="ORF">H9863_04655</name>
</gene>
<evidence type="ECO:0000256" key="4">
    <source>
        <dbReference type="ARBA" id="ARBA00022723"/>
    </source>
</evidence>
<dbReference type="SMART" id="SM00876">
    <property type="entry name" value="BATS"/>
    <property type="match status" value="1"/>
</dbReference>
<proteinExistence type="predicted"/>
<dbReference type="NCBIfam" id="TIGR03955">
    <property type="entry name" value="rSAM_HydG"/>
    <property type="match status" value="1"/>
</dbReference>
<dbReference type="GO" id="GO:0044272">
    <property type="term" value="P:sulfur compound biosynthetic process"/>
    <property type="evidence" value="ECO:0007669"/>
    <property type="project" value="UniProtKB-ARBA"/>
</dbReference>
<evidence type="ECO:0000256" key="3">
    <source>
        <dbReference type="ARBA" id="ARBA00022691"/>
    </source>
</evidence>
<comment type="caution">
    <text evidence="8">The sequence shown here is derived from an EMBL/GenBank/DDBJ whole genome shotgun (WGS) entry which is preliminary data.</text>
</comment>
<dbReference type="GO" id="GO:0003824">
    <property type="term" value="F:catalytic activity"/>
    <property type="evidence" value="ECO:0007669"/>
    <property type="project" value="InterPro"/>
</dbReference>
<dbReference type="SFLD" id="SFLDG01060">
    <property type="entry name" value="BATS_domain_containing"/>
    <property type="match status" value="1"/>
</dbReference>
<reference evidence="8" key="2">
    <citation type="submission" date="2021-04" db="EMBL/GenBank/DDBJ databases">
        <authorList>
            <person name="Gilroy R."/>
        </authorList>
    </citation>
    <scope>NUCLEOTIDE SEQUENCE</scope>
    <source>
        <strain evidence="8">23274</strain>
    </source>
</reference>
<dbReference type="SUPFAM" id="SSF102114">
    <property type="entry name" value="Radical SAM enzymes"/>
    <property type="match status" value="1"/>
</dbReference>
<dbReference type="Pfam" id="PF04055">
    <property type="entry name" value="Radical_SAM"/>
    <property type="match status" value="1"/>
</dbReference>
<dbReference type="GO" id="GO:0046872">
    <property type="term" value="F:metal ion binding"/>
    <property type="evidence" value="ECO:0007669"/>
    <property type="project" value="UniProtKB-KW"/>
</dbReference>
<keyword evidence="3" id="KW-0949">S-adenosyl-L-methionine</keyword>
<dbReference type="EMBL" id="DXFT01000091">
    <property type="protein sequence ID" value="HIX03393.1"/>
    <property type="molecule type" value="Genomic_DNA"/>
</dbReference>
<dbReference type="InterPro" id="IPR034428">
    <property type="entry name" value="ThiH/NoCL/HydG-like"/>
</dbReference>
<evidence type="ECO:0000313" key="8">
    <source>
        <dbReference type="EMBL" id="HIX03393.1"/>
    </source>
</evidence>
<keyword evidence="4" id="KW-0479">Metal-binding</keyword>
<accession>A0A9D1UZZ2</accession>
<dbReference type="PANTHER" id="PTHR43583">
    <property type="entry name" value="2-IMINOACETATE SYNTHASE"/>
    <property type="match status" value="1"/>
</dbReference>
<dbReference type="PANTHER" id="PTHR43583:SF2">
    <property type="entry name" value="THIAZOLE BIOSYNTHESIS PROTEIN"/>
    <property type="match status" value="1"/>
</dbReference>
<dbReference type="GO" id="GO:0042364">
    <property type="term" value="P:water-soluble vitamin biosynthetic process"/>
    <property type="evidence" value="ECO:0007669"/>
    <property type="project" value="UniProtKB-ARBA"/>
</dbReference>
<evidence type="ECO:0000256" key="2">
    <source>
        <dbReference type="ARBA" id="ARBA00022485"/>
    </source>
</evidence>
<dbReference type="CDD" id="cd01335">
    <property type="entry name" value="Radical_SAM"/>
    <property type="match status" value="1"/>
</dbReference>
<evidence type="ECO:0000256" key="6">
    <source>
        <dbReference type="ARBA" id="ARBA00023014"/>
    </source>
</evidence>
<dbReference type="SFLD" id="SFLDS00029">
    <property type="entry name" value="Radical_SAM"/>
    <property type="match status" value="1"/>
</dbReference>
<dbReference type="InterPro" id="IPR058240">
    <property type="entry name" value="rSAM_sf"/>
</dbReference>
<dbReference type="InterPro" id="IPR024007">
    <property type="entry name" value="FeFe-hyd_mat_HydG"/>
</dbReference>
<dbReference type="Proteomes" id="UP000824202">
    <property type="component" value="Unassembled WGS sequence"/>
</dbReference>
<dbReference type="InterPro" id="IPR007197">
    <property type="entry name" value="rSAM"/>
</dbReference>
<dbReference type="Gene3D" id="3.20.20.70">
    <property type="entry name" value="Aldolase class I"/>
    <property type="match status" value="1"/>
</dbReference>
<protein>
    <submittedName>
        <fullName evidence="8">[FeFe] hydrogenase H-cluster radical SAM maturase HydG</fullName>
    </submittedName>
</protein>
<keyword evidence="2" id="KW-0004">4Fe-4S</keyword>
<comment type="cofactor">
    <cofactor evidence="1">
        <name>[4Fe-4S] cluster</name>
        <dbReference type="ChEBI" id="CHEBI:49883"/>
    </cofactor>
</comment>
<feature type="domain" description="Biotin and thiamin synthesis-associated" evidence="7">
    <location>
        <begin position="293"/>
        <end position="404"/>
    </location>
</feature>
<dbReference type="InterPro" id="IPR013785">
    <property type="entry name" value="Aldolase_TIM"/>
</dbReference>
<dbReference type="GO" id="GO:0051539">
    <property type="term" value="F:4 iron, 4 sulfur cluster binding"/>
    <property type="evidence" value="ECO:0007669"/>
    <property type="project" value="UniProtKB-KW"/>
</dbReference>
<organism evidence="8 9">
    <name type="scientific">Candidatus Odoribacter faecigallinarum</name>
    <dbReference type="NCBI Taxonomy" id="2838706"/>
    <lineage>
        <taxon>Bacteria</taxon>
        <taxon>Pseudomonadati</taxon>
        <taxon>Bacteroidota</taxon>
        <taxon>Bacteroidia</taxon>
        <taxon>Bacteroidales</taxon>
        <taxon>Odoribacteraceae</taxon>
        <taxon>Odoribacter</taxon>
    </lineage>
</organism>
<dbReference type="SFLD" id="SFLDG01081">
    <property type="entry name" value="cleavage_of_the_Ca-Cb_bond_in"/>
    <property type="match status" value="1"/>
</dbReference>
<name>A0A9D1UZZ2_9BACT</name>
<evidence type="ECO:0000313" key="9">
    <source>
        <dbReference type="Proteomes" id="UP000824202"/>
    </source>
</evidence>
<reference evidence="8" key="1">
    <citation type="journal article" date="2021" name="PeerJ">
        <title>Extensive microbial diversity within the chicken gut microbiome revealed by metagenomics and culture.</title>
        <authorList>
            <person name="Gilroy R."/>
            <person name="Ravi A."/>
            <person name="Getino M."/>
            <person name="Pursley I."/>
            <person name="Horton D.L."/>
            <person name="Alikhan N.F."/>
            <person name="Baker D."/>
            <person name="Gharbi K."/>
            <person name="Hall N."/>
            <person name="Watson M."/>
            <person name="Adriaenssens E.M."/>
            <person name="Foster-Nyarko E."/>
            <person name="Jarju S."/>
            <person name="Secka A."/>
            <person name="Antonio M."/>
            <person name="Oren A."/>
            <person name="Chaudhuri R.R."/>
            <person name="La Ragione R."/>
            <person name="Hildebrand F."/>
            <person name="Pallen M.J."/>
        </authorList>
    </citation>
    <scope>NUCLEOTIDE SEQUENCE</scope>
    <source>
        <strain evidence="8">23274</strain>
    </source>
</reference>
<evidence type="ECO:0000259" key="7">
    <source>
        <dbReference type="SMART" id="SM00876"/>
    </source>
</evidence>